<keyword evidence="3" id="KW-1185">Reference proteome</keyword>
<feature type="compositionally biased region" description="Low complexity" evidence="1">
    <location>
        <begin position="106"/>
        <end position="121"/>
    </location>
</feature>
<dbReference type="Proteomes" id="UP001341840">
    <property type="component" value="Unassembled WGS sequence"/>
</dbReference>
<feature type="compositionally biased region" description="Polar residues" evidence="1">
    <location>
        <begin position="221"/>
        <end position="231"/>
    </location>
</feature>
<reference evidence="2 3" key="1">
    <citation type="journal article" date="2023" name="Plants (Basel)">
        <title>Bridging the Gap: Combining Genomics and Transcriptomics Approaches to Understand Stylosanthes scabra, an Orphan Legume from the Brazilian Caatinga.</title>
        <authorList>
            <person name="Ferreira-Neto J.R.C."/>
            <person name="da Silva M.D."/>
            <person name="Binneck E."/>
            <person name="de Melo N.F."/>
            <person name="da Silva R.H."/>
            <person name="de Melo A.L.T.M."/>
            <person name="Pandolfi V."/>
            <person name="Bustamante F.O."/>
            <person name="Brasileiro-Vidal A.C."/>
            <person name="Benko-Iseppon A.M."/>
        </authorList>
    </citation>
    <scope>NUCLEOTIDE SEQUENCE [LARGE SCALE GENOMIC DNA]</scope>
    <source>
        <tissue evidence="2">Leaves</tissue>
    </source>
</reference>
<feature type="compositionally biased region" description="Polar residues" evidence="1">
    <location>
        <begin position="9"/>
        <end position="20"/>
    </location>
</feature>
<dbReference type="EMBL" id="JASCZI010151576">
    <property type="protein sequence ID" value="MED6173568.1"/>
    <property type="molecule type" value="Genomic_DNA"/>
</dbReference>
<feature type="compositionally biased region" description="Low complexity" evidence="1">
    <location>
        <begin position="162"/>
        <end position="172"/>
    </location>
</feature>
<feature type="region of interest" description="Disordered" evidence="1">
    <location>
        <begin position="1"/>
        <end position="21"/>
    </location>
</feature>
<evidence type="ECO:0000313" key="3">
    <source>
        <dbReference type="Proteomes" id="UP001341840"/>
    </source>
</evidence>
<evidence type="ECO:0000313" key="2">
    <source>
        <dbReference type="EMBL" id="MED6173568.1"/>
    </source>
</evidence>
<sequence>MNSRRSKSYRSNASTSSFASNRAVHNYNPAAVQNSNHLTHNRFSTSTAPLLSSEIGSNLSKSYATAASGSSFASNRAYRNYSPAAVSSRNSNRFVSNHFVPKPPQSMGSRHSNSTSHSSADSVSSFASYRAVRNYSPAATNLTRNSNRSFGSNHFAQKPPQSSSSSSLLISSHSNDDSVSVSSFASNRAVHNYAPKLTSSRNSNRLTPDRMRAPGSETRSRNLTPHTSAASGSDFMSNLAVVYSYVPPVNSWHSTSSYNSVAKDSSFASNRAVRGYGP</sequence>
<accession>A0ABU6VNQ9</accession>
<comment type="caution">
    <text evidence="2">The sequence shown here is derived from an EMBL/GenBank/DDBJ whole genome shotgun (WGS) entry which is preliminary data.</text>
</comment>
<feature type="region of interest" description="Disordered" evidence="1">
    <location>
        <begin position="95"/>
        <end position="121"/>
    </location>
</feature>
<proteinExistence type="predicted"/>
<gene>
    <name evidence="2" type="ORF">PIB30_060756</name>
</gene>
<protein>
    <submittedName>
        <fullName evidence="2">Uncharacterized protein</fullName>
    </submittedName>
</protein>
<feature type="region of interest" description="Disordered" evidence="1">
    <location>
        <begin position="139"/>
        <end position="172"/>
    </location>
</feature>
<feature type="compositionally biased region" description="Polar residues" evidence="1">
    <location>
        <begin position="139"/>
        <end position="161"/>
    </location>
</feature>
<name>A0ABU6VNQ9_9FABA</name>
<evidence type="ECO:0000256" key="1">
    <source>
        <dbReference type="SAM" id="MobiDB-lite"/>
    </source>
</evidence>
<feature type="region of interest" description="Disordered" evidence="1">
    <location>
        <begin position="195"/>
        <end position="231"/>
    </location>
</feature>
<organism evidence="2 3">
    <name type="scientific">Stylosanthes scabra</name>
    <dbReference type="NCBI Taxonomy" id="79078"/>
    <lineage>
        <taxon>Eukaryota</taxon>
        <taxon>Viridiplantae</taxon>
        <taxon>Streptophyta</taxon>
        <taxon>Embryophyta</taxon>
        <taxon>Tracheophyta</taxon>
        <taxon>Spermatophyta</taxon>
        <taxon>Magnoliopsida</taxon>
        <taxon>eudicotyledons</taxon>
        <taxon>Gunneridae</taxon>
        <taxon>Pentapetalae</taxon>
        <taxon>rosids</taxon>
        <taxon>fabids</taxon>
        <taxon>Fabales</taxon>
        <taxon>Fabaceae</taxon>
        <taxon>Papilionoideae</taxon>
        <taxon>50 kb inversion clade</taxon>
        <taxon>dalbergioids sensu lato</taxon>
        <taxon>Dalbergieae</taxon>
        <taxon>Pterocarpus clade</taxon>
        <taxon>Stylosanthes</taxon>
    </lineage>
</organism>
<feature type="compositionally biased region" description="Polar residues" evidence="1">
    <location>
        <begin position="197"/>
        <end position="206"/>
    </location>
</feature>